<dbReference type="InterPro" id="IPR010982">
    <property type="entry name" value="Lambda_DNA-bd_dom_sf"/>
</dbReference>
<organism evidence="2 3">
    <name type="scientific">Salininema proteolyticum</name>
    <dbReference type="NCBI Taxonomy" id="1607685"/>
    <lineage>
        <taxon>Bacteria</taxon>
        <taxon>Bacillati</taxon>
        <taxon>Actinomycetota</taxon>
        <taxon>Actinomycetes</taxon>
        <taxon>Glycomycetales</taxon>
        <taxon>Glycomycetaceae</taxon>
        <taxon>Salininema</taxon>
    </lineage>
</organism>
<dbReference type="CDD" id="cd00093">
    <property type="entry name" value="HTH_XRE"/>
    <property type="match status" value="1"/>
</dbReference>
<evidence type="ECO:0000259" key="1">
    <source>
        <dbReference type="PROSITE" id="PS50943"/>
    </source>
</evidence>
<keyword evidence="3" id="KW-1185">Reference proteome</keyword>
<protein>
    <submittedName>
        <fullName evidence="2">Helix-turn-helix domain-containing protein</fullName>
    </submittedName>
</protein>
<dbReference type="SMART" id="SM00530">
    <property type="entry name" value="HTH_XRE"/>
    <property type="match status" value="1"/>
</dbReference>
<dbReference type="Pfam" id="PF13560">
    <property type="entry name" value="HTH_31"/>
    <property type="match status" value="1"/>
</dbReference>
<proteinExistence type="predicted"/>
<dbReference type="EMBL" id="JBHSDK010000021">
    <property type="protein sequence ID" value="MFC4336570.1"/>
    <property type="molecule type" value="Genomic_DNA"/>
</dbReference>
<dbReference type="InterPro" id="IPR001387">
    <property type="entry name" value="Cro/C1-type_HTH"/>
</dbReference>
<dbReference type="Gene3D" id="1.10.260.40">
    <property type="entry name" value="lambda repressor-like DNA-binding domains"/>
    <property type="match status" value="1"/>
</dbReference>
<accession>A0ABV8U0G0</accession>
<dbReference type="RefSeq" id="WP_380622636.1">
    <property type="nucleotide sequence ID" value="NZ_JBHSDK010000021.1"/>
</dbReference>
<gene>
    <name evidence="2" type="ORF">ACFPET_15305</name>
</gene>
<evidence type="ECO:0000313" key="3">
    <source>
        <dbReference type="Proteomes" id="UP001595823"/>
    </source>
</evidence>
<evidence type="ECO:0000313" key="2">
    <source>
        <dbReference type="EMBL" id="MFC4336570.1"/>
    </source>
</evidence>
<name>A0ABV8U0G0_9ACTN</name>
<sequence>MIRLPQTPGERERGRTLGRILREARGGRTVSDVAAGANISPETLRKIESGRISSPAFFTVASLCRELGLSADALADGCDPEPSSP</sequence>
<feature type="domain" description="HTH cro/C1-type" evidence="1">
    <location>
        <begin position="19"/>
        <end position="74"/>
    </location>
</feature>
<comment type="caution">
    <text evidence="2">The sequence shown here is derived from an EMBL/GenBank/DDBJ whole genome shotgun (WGS) entry which is preliminary data.</text>
</comment>
<dbReference type="PROSITE" id="PS50943">
    <property type="entry name" value="HTH_CROC1"/>
    <property type="match status" value="1"/>
</dbReference>
<reference evidence="3" key="1">
    <citation type="journal article" date="2019" name="Int. J. Syst. Evol. Microbiol.">
        <title>The Global Catalogue of Microorganisms (GCM) 10K type strain sequencing project: providing services to taxonomists for standard genome sequencing and annotation.</title>
        <authorList>
            <consortium name="The Broad Institute Genomics Platform"/>
            <consortium name="The Broad Institute Genome Sequencing Center for Infectious Disease"/>
            <person name="Wu L."/>
            <person name="Ma J."/>
        </authorList>
    </citation>
    <scope>NUCLEOTIDE SEQUENCE [LARGE SCALE GENOMIC DNA]</scope>
    <source>
        <strain evidence="3">IBRC-M 10908</strain>
    </source>
</reference>
<dbReference type="Proteomes" id="UP001595823">
    <property type="component" value="Unassembled WGS sequence"/>
</dbReference>
<dbReference type="SUPFAM" id="SSF47413">
    <property type="entry name" value="lambda repressor-like DNA-binding domains"/>
    <property type="match status" value="1"/>
</dbReference>